<evidence type="ECO:0000256" key="11">
    <source>
        <dbReference type="PROSITE-ProRule" id="PRU00108"/>
    </source>
</evidence>
<dbReference type="SUPFAM" id="SSF46689">
    <property type="entry name" value="Homeodomain-like"/>
    <property type="match status" value="1"/>
</dbReference>
<dbReference type="Gramene" id="Manes.10G075000.3.v8.1">
    <property type="protein sequence ID" value="Manes.10G075000.3.v8.1.CDS"/>
    <property type="gene ID" value="Manes.10G075000.v8.1"/>
</dbReference>
<comment type="similarity">
    <text evidence="2">Belongs to the PHD-associated homeobox family.</text>
</comment>
<keyword evidence="9" id="KW-0804">Transcription</keyword>
<gene>
    <name evidence="17" type="ORF">MANES_10G075000v8</name>
</gene>
<comment type="subcellular location">
    <subcellularLocation>
        <location evidence="1 11 13">Nucleus</location>
    </subcellularLocation>
</comment>
<feature type="region of interest" description="Disordered" evidence="14">
    <location>
        <begin position="551"/>
        <end position="691"/>
    </location>
</feature>
<keyword evidence="10 11" id="KW-0539">Nucleus</keyword>
<evidence type="ECO:0000256" key="3">
    <source>
        <dbReference type="ARBA" id="ARBA00022723"/>
    </source>
</evidence>
<dbReference type="Pfam" id="PF00628">
    <property type="entry name" value="PHD"/>
    <property type="match status" value="1"/>
</dbReference>
<evidence type="ECO:0000259" key="15">
    <source>
        <dbReference type="PROSITE" id="PS50016"/>
    </source>
</evidence>
<dbReference type="CDD" id="cd15504">
    <property type="entry name" value="PHD_PRHA_like"/>
    <property type="match status" value="1"/>
</dbReference>
<dbReference type="GO" id="GO:0003677">
    <property type="term" value="F:DNA binding"/>
    <property type="evidence" value="ECO:0000318"/>
    <property type="project" value="GO_Central"/>
</dbReference>
<accession>A0A2C9V429</accession>
<organism evidence="17 18">
    <name type="scientific">Manihot esculenta</name>
    <name type="common">Cassava</name>
    <name type="synonym">Jatropha manihot</name>
    <dbReference type="NCBI Taxonomy" id="3983"/>
    <lineage>
        <taxon>Eukaryota</taxon>
        <taxon>Viridiplantae</taxon>
        <taxon>Streptophyta</taxon>
        <taxon>Embryophyta</taxon>
        <taxon>Tracheophyta</taxon>
        <taxon>Spermatophyta</taxon>
        <taxon>Magnoliopsida</taxon>
        <taxon>eudicotyledons</taxon>
        <taxon>Gunneridae</taxon>
        <taxon>Pentapetalae</taxon>
        <taxon>rosids</taxon>
        <taxon>fabids</taxon>
        <taxon>Malpighiales</taxon>
        <taxon>Euphorbiaceae</taxon>
        <taxon>Crotonoideae</taxon>
        <taxon>Manihoteae</taxon>
        <taxon>Manihot</taxon>
    </lineage>
</organism>
<dbReference type="InterPro" id="IPR001356">
    <property type="entry name" value="HD"/>
</dbReference>
<evidence type="ECO:0000256" key="10">
    <source>
        <dbReference type="ARBA" id="ARBA00023242"/>
    </source>
</evidence>
<dbReference type="GO" id="GO:0003682">
    <property type="term" value="F:chromatin binding"/>
    <property type="evidence" value="ECO:0000318"/>
    <property type="project" value="GO_Central"/>
</dbReference>
<feature type="region of interest" description="Disordered" evidence="14">
    <location>
        <begin position="728"/>
        <end position="843"/>
    </location>
</feature>
<dbReference type="PROSITE" id="PS01359">
    <property type="entry name" value="ZF_PHD_1"/>
    <property type="match status" value="1"/>
</dbReference>
<dbReference type="Proteomes" id="UP000091857">
    <property type="component" value="Chromosome 10"/>
</dbReference>
<dbReference type="InterPro" id="IPR011011">
    <property type="entry name" value="Znf_FYVE_PHD"/>
</dbReference>
<evidence type="ECO:0000256" key="14">
    <source>
        <dbReference type="SAM" id="MobiDB-lite"/>
    </source>
</evidence>
<feature type="compositionally biased region" description="Polar residues" evidence="14">
    <location>
        <begin position="755"/>
        <end position="765"/>
    </location>
</feature>
<evidence type="ECO:0000256" key="8">
    <source>
        <dbReference type="ARBA" id="ARBA00023155"/>
    </source>
</evidence>
<feature type="region of interest" description="Disordered" evidence="14">
    <location>
        <begin position="876"/>
        <end position="946"/>
    </location>
</feature>
<keyword evidence="3" id="KW-0479">Metal-binding</keyword>
<evidence type="ECO:0000313" key="17">
    <source>
        <dbReference type="EMBL" id="OAY39199.1"/>
    </source>
</evidence>
<dbReference type="PANTHER" id="PTHR12628">
    <property type="entry name" value="POLYCOMB-LIKE TRANSCRIPTION FACTOR"/>
    <property type="match status" value="1"/>
</dbReference>
<dbReference type="AlphaFoldDB" id="A0A2C9V429"/>
<sequence length="946" mass="104421">MFKAKHMGISPSLVSCQTKSYACPKHSRPEEMSDAECECSEISEQKLWTMSETVQTEPGDTSTAVPQLLASKELQQYSEDATTFTLAEKLEPQPEDACKSSLTVKNLGPKLTVIDQKLEFGSEDTCSGPSKEYYLLGSGLIQDDNEPSTFTIDETSQPLSADAAKNSLTEDLKLPCQDASKSSQIGESPCPQQSMSGRTLEFSSDIVFCEPSLERTKDCCDSVKGELVEISMTLSSCTATGHLESPPVLLSKSSPSKYLGPASDNLVDIPAAEKLPPPHDEVDKHWNLEQSETLSKGAVSNSSWVGQRVKTAAKPSRKNYILRSLVGSGRVLRSRSQEKSKAPDLSAKLANISSKIEKTRKNKKKRQGKIIESDEYSRIRKRLRYLLTRMSYEQTLITAYCAEGWKGLSLEKLKPEKELIRATSEVSRCKLKIRDLFQRIDSLCTEGKLPESLFDSEGQISSEDIFCANCGSKDVTSDNDIILCDGRCDRGFHQFCLVPPLSKEDIPPDDEGWLCPGCDCKVDCIELLNETQGTNISISDSWEKVFPEAAAAGQNPDQNVGLPSDDSDDNDYDPDEPEIDEESPGNESSSDESDFISASDELEAPPVDEQHLGLPSDDSEDDDYNPDAPDLDEKLEESSSSHFTSDSEDLAATFDGKELSREDENRVYIGPQGDTAREGSKHGGNKKQPLRSELLSILEASNQDGSVPISGKRNMERLDYQRVYNETYGNISSNSSDDEDFTDTVGPKKRRESTEVSPATMNGDASVTKIGKQDLKETEHNPKRSCQQSNFENTSISPAKAHKGSSPSRSYGKTVRPSEYRRLGEAATQGLHKSFRENQYPNRTAKESLAKELGITFKQVNKWFENARWSFNHSSSMDALVRKSSEKISPVPKTNSKPHAQGPETVDRDATCNRSRSGESPAVDDGSQEGSKQNSKTQKSRKRKHT</sequence>
<dbReference type="Gramene" id="Manes.10G075000.1.v8.1">
    <property type="protein sequence ID" value="Manes.10G075000.1.v8.1.CDS"/>
    <property type="gene ID" value="Manes.10G075000.v8.1"/>
</dbReference>
<protein>
    <submittedName>
        <fullName evidence="17">Uncharacterized protein</fullName>
    </submittedName>
</protein>
<dbReference type="Gramene" id="Manes.10G075000.4.v8.1">
    <property type="protein sequence ID" value="Manes.10G075000.4.v8.1.CDS"/>
    <property type="gene ID" value="Manes.10G075000.v8.1"/>
</dbReference>
<dbReference type="Pfam" id="PF00046">
    <property type="entry name" value="Homeodomain"/>
    <property type="match status" value="1"/>
</dbReference>
<keyword evidence="5" id="KW-0862">Zinc</keyword>
<feature type="domain" description="PHD-type" evidence="15">
    <location>
        <begin position="464"/>
        <end position="521"/>
    </location>
</feature>
<dbReference type="PROSITE" id="PS51257">
    <property type="entry name" value="PROKAR_LIPOPROTEIN"/>
    <property type="match status" value="1"/>
</dbReference>
<dbReference type="PANTHER" id="PTHR12628:SF13">
    <property type="entry name" value="HOMEOBOX PROTEIN HAT3.1"/>
    <property type="match status" value="1"/>
</dbReference>
<dbReference type="InterPro" id="IPR009057">
    <property type="entry name" value="Homeodomain-like_sf"/>
</dbReference>
<name>A0A2C9V429_MANES</name>
<comment type="caution">
    <text evidence="17">The sequence shown here is derived from an EMBL/GenBank/DDBJ whole genome shotgun (WGS) entry which is preliminary data.</text>
</comment>
<evidence type="ECO:0000256" key="13">
    <source>
        <dbReference type="RuleBase" id="RU000682"/>
    </source>
</evidence>
<dbReference type="InterPro" id="IPR013083">
    <property type="entry name" value="Znf_RING/FYVE/PHD"/>
</dbReference>
<proteinExistence type="inferred from homology"/>
<evidence type="ECO:0000313" key="18">
    <source>
        <dbReference type="Proteomes" id="UP000091857"/>
    </source>
</evidence>
<evidence type="ECO:0000256" key="6">
    <source>
        <dbReference type="ARBA" id="ARBA00023015"/>
    </source>
</evidence>
<evidence type="ECO:0000256" key="1">
    <source>
        <dbReference type="ARBA" id="ARBA00004123"/>
    </source>
</evidence>
<dbReference type="GO" id="GO:0045814">
    <property type="term" value="P:negative regulation of gene expression, epigenetic"/>
    <property type="evidence" value="ECO:0000318"/>
    <property type="project" value="GO_Central"/>
</dbReference>
<feature type="compositionally biased region" description="Basic and acidic residues" evidence="14">
    <location>
        <begin position="771"/>
        <end position="782"/>
    </location>
</feature>
<keyword evidence="8 11" id="KW-0371">Homeobox</keyword>
<keyword evidence="4 12" id="KW-0863">Zinc-finger</keyword>
<dbReference type="EMBL" id="CM004396">
    <property type="protein sequence ID" value="OAY39199.1"/>
    <property type="molecule type" value="Genomic_DNA"/>
</dbReference>
<keyword evidence="18" id="KW-1185">Reference proteome</keyword>
<dbReference type="CDD" id="cd00086">
    <property type="entry name" value="homeodomain"/>
    <property type="match status" value="1"/>
</dbReference>
<dbReference type="Gene3D" id="1.10.10.60">
    <property type="entry name" value="Homeodomain-like"/>
    <property type="match status" value="1"/>
</dbReference>
<dbReference type="FunFam" id="3.30.40.10:FF:000650">
    <property type="entry name" value="Homeobox protein HAT3.1"/>
    <property type="match status" value="1"/>
</dbReference>
<feature type="compositionally biased region" description="Polar residues" evidence="14">
    <location>
        <begin position="928"/>
        <end position="937"/>
    </location>
</feature>
<keyword evidence="6" id="KW-0805">Transcription regulation</keyword>
<dbReference type="InterPro" id="IPR019787">
    <property type="entry name" value="Znf_PHD-finger"/>
</dbReference>
<evidence type="ECO:0000256" key="9">
    <source>
        <dbReference type="ARBA" id="ARBA00023163"/>
    </source>
</evidence>
<dbReference type="GO" id="GO:0005634">
    <property type="term" value="C:nucleus"/>
    <property type="evidence" value="ECO:0000318"/>
    <property type="project" value="GO_Central"/>
</dbReference>
<feature type="compositionally biased region" description="Acidic residues" evidence="14">
    <location>
        <begin position="617"/>
        <end position="635"/>
    </location>
</feature>
<dbReference type="PROSITE" id="PS50071">
    <property type="entry name" value="HOMEOBOX_2"/>
    <property type="match status" value="1"/>
</dbReference>
<dbReference type="PROSITE" id="PS50016">
    <property type="entry name" value="ZF_PHD_2"/>
    <property type="match status" value="1"/>
</dbReference>
<keyword evidence="7 11" id="KW-0238">DNA-binding</keyword>
<evidence type="ECO:0000256" key="4">
    <source>
        <dbReference type="ARBA" id="ARBA00022771"/>
    </source>
</evidence>
<evidence type="ECO:0000256" key="12">
    <source>
        <dbReference type="PROSITE-ProRule" id="PRU00146"/>
    </source>
</evidence>
<dbReference type="Gene3D" id="3.30.40.10">
    <property type="entry name" value="Zinc/RING finger domain, C3HC4 (zinc finger)"/>
    <property type="match status" value="1"/>
</dbReference>
<dbReference type="SMART" id="SM00249">
    <property type="entry name" value="PHD"/>
    <property type="match status" value="1"/>
</dbReference>
<dbReference type="SUPFAM" id="SSF57903">
    <property type="entry name" value="FYVE/PHD zinc finger"/>
    <property type="match status" value="1"/>
</dbReference>
<evidence type="ECO:0000256" key="7">
    <source>
        <dbReference type="ARBA" id="ARBA00023125"/>
    </source>
</evidence>
<feature type="compositionally biased region" description="Acidic residues" evidence="14">
    <location>
        <begin position="565"/>
        <end position="594"/>
    </location>
</feature>
<feature type="DNA-binding region" description="Homeobox" evidence="11">
    <location>
        <begin position="816"/>
        <end position="875"/>
    </location>
</feature>
<dbReference type="SMART" id="SM00389">
    <property type="entry name" value="HOX"/>
    <property type="match status" value="1"/>
</dbReference>
<dbReference type="SMR" id="A0A2C9V429"/>
<dbReference type="OrthoDB" id="1903104at2759"/>
<feature type="compositionally biased region" description="Polar residues" evidence="14">
    <location>
        <begin position="784"/>
        <end position="797"/>
    </location>
</feature>
<dbReference type="GO" id="GO:0008270">
    <property type="term" value="F:zinc ion binding"/>
    <property type="evidence" value="ECO:0007669"/>
    <property type="project" value="UniProtKB-KW"/>
</dbReference>
<evidence type="ECO:0000259" key="16">
    <source>
        <dbReference type="PROSITE" id="PS50071"/>
    </source>
</evidence>
<dbReference type="InterPro" id="IPR001965">
    <property type="entry name" value="Znf_PHD"/>
</dbReference>
<dbReference type="InterPro" id="IPR045876">
    <property type="entry name" value="PRHA-like_PHD-finger"/>
</dbReference>
<evidence type="ECO:0000256" key="2">
    <source>
        <dbReference type="ARBA" id="ARBA00007427"/>
    </source>
</evidence>
<reference evidence="18" key="1">
    <citation type="journal article" date="2016" name="Nat. Biotechnol.">
        <title>Sequencing wild and cultivated cassava and related species reveals extensive interspecific hybridization and genetic diversity.</title>
        <authorList>
            <person name="Bredeson J.V."/>
            <person name="Lyons J.B."/>
            <person name="Prochnik S.E."/>
            <person name="Wu G.A."/>
            <person name="Ha C.M."/>
            <person name="Edsinger-Gonzales E."/>
            <person name="Grimwood J."/>
            <person name="Schmutz J."/>
            <person name="Rabbi I.Y."/>
            <person name="Egesi C."/>
            <person name="Nauluvula P."/>
            <person name="Lebot V."/>
            <person name="Ndunguru J."/>
            <person name="Mkamilo G."/>
            <person name="Bart R.S."/>
            <person name="Setter T.L."/>
            <person name="Gleadow R.M."/>
            <person name="Kulakow P."/>
            <person name="Ferguson M.E."/>
            <person name="Rounsley S."/>
            <person name="Rokhsar D.S."/>
        </authorList>
    </citation>
    <scope>NUCLEOTIDE SEQUENCE [LARGE SCALE GENOMIC DNA]</scope>
    <source>
        <strain evidence="18">cv. AM560-2</strain>
    </source>
</reference>
<dbReference type="InterPro" id="IPR019786">
    <property type="entry name" value="Zinc_finger_PHD-type_CS"/>
</dbReference>
<evidence type="ECO:0000256" key="5">
    <source>
        <dbReference type="ARBA" id="ARBA00022833"/>
    </source>
</evidence>
<feature type="compositionally biased region" description="Basic and acidic residues" evidence="14">
    <location>
        <begin position="655"/>
        <end position="666"/>
    </location>
</feature>
<feature type="domain" description="Homeobox" evidence="16">
    <location>
        <begin position="814"/>
        <end position="874"/>
    </location>
</feature>
<dbReference type="STRING" id="3983.A0A2C9V429"/>